<feature type="transmembrane region" description="Helical" evidence="3">
    <location>
        <begin position="159"/>
        <end position="183"/>
    </location>
</feature>
<dbReference type="Proteomes" id="UP000245884">
    <property type="component" value="Unassembled WGS sequence"/>
</dbReference>
<evidence type="ECO:0000313" key="5">
    <source>
        <dbReference type="EMBL" id="PWN26878.1"/>
    </source>
</evidence>
<feature type="domain" description="CNNM transmembrane" evidence="4">
    <location>
        <begin position="154"/>
        <end position="338"/>
    </location>
</feature>
<reference evidence="5 6" key="1">
    <citation type="journal article" date="2018" name="Mol. Biol. Evol.">
        <title>Broad Genomic Sampling Reveals a Smut Pathogenic Ancestry of the Fungal Clade Ustilaginomycotina.</title>
        <authorList>
            <person name="Kijpornyongpan T."/>
            <person name="Mondo S.J."/>
            <person name="Barry K."/>
            <person name="Sandor L."/>
            <person name="Lee J."/>
            <person name="Lipzen A."/>
            <person name="Pangilinan J."/>
            <person name="LaButti K."/>
            <person name="Hainaut M."/>
            <person name="Henrissat B."/>
            <person name="Grigoriev I.V."/>
            <person name="Spatafora J.W."/>
            <person name="Aime M.C."/>
        </authorList>
    </citation>
    <scope>NUCLEOTIDE SEQUENCE [LARGE SCALE GENOMIC DNA]</scope>
    <source>
        <strain evidence="5 6">MCA 5214</strain>
    </source>
</reference>
<gene>
    <name evidence="5" type="ORF">BDZ90DRAFT_232970</name>
</gene>
<keyword evidence="1 3" id="KW-0812">Transmembrane</keyword>
<keyword evidence="1 3" id="KW-1133">Transmembrane helix</keyword>
<feature type="compositionally biased region" description="Low complexity" evidence="2">
    <location>
        <begin position="772"/>
        <end position="796"/>
    </location>
</feature>
<feature type="compositionally biased region" description="Gly residues" evidence="2">
    <location>
        <begin position="762"/>
        <end position="771"/>
    </location>
</feature>
<evidence type="ECO:0000259" key="4">
    <source>
        <dbReference type="PROSITE" id="PS51846"/>
    </source>
</evidence>
<dbReference type="EMBL" id="KZ819670">
    <property type="protein sequence ID" value="PWN26878.1"/>
    <property type="molecule type" value="Genomic_DNA"/>
</dbReference>
<sequence length="1067" mass="110657">MVDTEPSPPDISSSLRRRHQSQGPSSNGRNYQPLIAHRKDTRKFSVKLSSISIFGFALLFFLALFAPANASVLPAPAPKDASIHSNDFAAASALNTSRSTSDAATFMTTGNARDQIINAISAASATRRDPSRTLIRRAESSPANTCSCGEESLSPGAKAGYAIVVPILVILSGIFAGLTLGYMSLDETQLQVLASTGTEKQREYARKIIPIRKDGHLLLTTLLIANMITNETLPIVSDPLFPSPVLAVVVSTVLVIIFAELVPQSVCSRYGLEIGAYMAIPTRIVIIGLWPIAFPVSRVLHWTLGPHHGIVYRRAELKELVTMHAASGGRGGDLVGDTVMMVGGALDLQEKVVEQAMTPIDKVFMLPFDAKLDYPTLQRIVRSGHSRIPIYHEVEVEVNQNASGATTPSKRGKNFFSALARRNTGSLSSSNEKFNPAHPGHSSPNALSLTSTPTTIKRKNIIGTLLVKSCVLLDPEDAVPVSDMTINALPTVPLDEPLHNVLNAFQEGRSHMAIVTSLSRNESNVALDPSSTSTLLVKKNNRLASGGAGGLKDIDEEAHLETGTTRTRRAGSSSSTTAGSDASSGGEGNKLRSFWKKHFSSEVSNEQVVPADAELGSSDEKTFVPADSAVAAKKLPPGPRHPRGDILGIITLEDVLEELIGEEIYDEYDPHEGDDGENGWGNISPPPSPGDAFAKHTEGGTDPKLNAAKDMELTLPPAAVAAAEEKQDKAESQATTQQEKQTQPPKTLLNRLGLTGRPKGSAGSGSSGAGPGTATATGTAGNSSPVPAAPTAAPVVIEPSTDAPTTSPVPMSPAEGDERDVPAATTAATRSGSGSDYFGQSNNTEEGSAPQQRSNSLGPTPARSGTGTITPGGLVFMPPSSASRPTTPGIQAGSNAPLATPQPNRPIVLRKTVPGGGTQNVIVGENMLRGRPANAAAALMAQQGGGAQAAGATGQATTGVTDPAAAGAGGSASRSSTPKPSRFKSTPVQHGIVGSSGPPGTGSVTGAGTTGGAMAAAARARSRSKSLEPRAGSAPAPAVASSQQEGEQEEGDEQAVVKDEVEEKKAE</sequence>
<protein>
    <submittedName>
        <fullName evidence="5">DUF21-domain-containing protein</fullName>
    </submittedName>
</protein>
<dbReference type="PANTHER" id="PTHR12064:SF90">
    <property type="entry name" value="CNNM TRANSMEMBRANE DOMAIN-CONTAINING PROTEIN"/>
    <property type="match status" value="1"/>
</dbReference>
<keyword evidence="6" id="KW-1185">Reference proteome</keyword>
<name>A0A316UQ10_9BASI</name>
<feature type="compositionally biased region" description="Gly residues" evidence="2">
    <location>
        <begin position="997"/>
        <end position="1011"/>
    </location>
</feature>
<dbReference type="PANTHER" id="PTHR12064">
    <property type="entry name" value="METAL TRANSPORTER CNNM"/>
    <property type="match status" value="1"/>
</dbReference>
<feature type="compositionally biased region" description="Low complexity" evidence="2">
    <location>
        <begin position="732"/>
        <end position="747"/>
    </location>
</feature>
<feature type="compositionally biased region" description="Polar residues" evidence="2">
    <location>
        <begin position="880"/>
        <end position="894"/>
    </location>
</feature>
<feature type="compositionally biased region" description="Polar residues" evidence="2">
    <location>
        <begin position="977"/>
        <end position="988"/>
    </location>
</feature>
<dbReference type="InterPro" id="IPR002550">
    <property type="entry name" value="CNNM"/>
</dbReference>
<dbReference type="GO" id="GO:0016020">
    <property type="term" value="C:membrane"/>
    <property type="evidence" value="ECO:0007669"/>
    <property type="project" value="UniProtKB-UniRule"/>
</dbReference>
<proteinExistence type="predicted"/>
<dbReference type="STRING" id="1569628.A0A316UQ10"/>
<feature type="compositionally biased region" description="Low complexity" evidence="2">
    <location>
        <begin position="1029"/>
        <end position="1045"/>
    </location>
</feature>
<feature type="compositionally biased region" description="Polar residues" evidence="2">
    <location>
        <begin position="442"/>
        <end position="451"/>
    </location>
</feature>
<feature type="region of interest" description="Disordered" evidence="2">
    <location>
        <begin position="942"/>
        <end position="1067"/>
    </location>
</feature>
<feature type="transmembrane region" description="Helical" evidence="3">
    <location>
        <begin position="48"/>
        <end position="68"/>
    </location>
</feature>
<feature type="compositionally biased region" description="Low complexity" evidence="2">
    <location>
        <begin position="949"/>
        <end position="976"/>
    </location>
</feature>
<evidence type="ECO:0000256" key="1">
    <source>
        <dbReference type="PROSITE-ProRule" id="PRU01193"/>
    </source>
</evidence>
<dbReference type="GO" id="GO:0030026">
    <property type="term" value="P:intracellular manganese ion homeostasis"/>
    <property type="evidence" value="ECO:0007669"/>
    <property type="project" value="TreeGrafter"/>
</dbReference>
<dbReference type="Pfam" id="PF01595">
    <property type="entry name" value="CNNM"/>
    <property type="match status" value="1"/>
</dbReference>
<dbReference type="AlphaFoldDB" id="A0A316UQ10"/>
<feature type="transmembrane region" description="Helical" evidence="3">
    <location>
        <begin position="274"/>
        <end position="293"/>
    </location>
</feature>
<evidence type="ECO:0000256" key="3">
    <source>
        <dbReference type="SAM" id="Phobius"/>
    </source>
</evidence>
<dbReference type="GeneID" id="37028283"/>
<feature type="region of interest" description="Disordered" evidence="2">
    <location>
        <begin position="546"/>
        <end position="589"/>
    </location>
</feature>
<feature type="region of interest" description="Disordered" evidence="2">
    <location>
        <begin position="1"/>
        <end position="34"/>
    </location>
</feature>
<dbReference type="GO" id="GO:0005737">
    <property type="term" value="C:cytoplasm"/>
    <property type="evidence" value="ECO:0007669"/>
    <property type="project" value="TreeGrafter"/>
</dbReference>
<feature type="transmembrane region" description="Helical" evidence="3">
    <location>
        <begin position="241"/>
        <end position="262"/>
    </location>
</feature>
<organism evidence="5 6">
    <name type="scientific">Jaminaea rosea</name>
    <dbReference type="NCBI Taxonomy" id="1569628"/>
    <lineage>
        <taxon>Eukaryota</taxon>
        <taxon>Fungi</taxon>
        <taxon>Dikarya</taxon>
        <taxon>Basidiomycota</taxon>
        <taxon>Ustilaginomycotina</taxon>
        <taxon>Exobasidiomycetes</taxon>
        <taxon>Microstromatales</taxon>
        <taxon>Microstromatales incertae sedis</taxon>
        <taxon>Jaminaea</taxon>
    </lineage>
</organism>
<feature type="compositionally biased region" description="Basic and acidic residues" evidence="2">
    <location>
        <begin position="693"/>
        <end position="712"/>
    </location>
</feature>
<dbReference type="OrthoDB" id="5353557at2759"/>
<evidence type="ECO:0000313" key="6">
    <source>
        <dbReference type="Proteomes" id="UP000245884"/>
    </source>
</evidence>
<accession>A0A316UQ10</accession>
<feature type="compositionally biased region" description="Basic and acidic residues" evidence="2">
    <location>
        <begin position="1055"/>
        <end position="1067"/>
    </location>
</feature>
<dbReference type="InterPro" id="IPR045095">
    <property type="entry name" value="ACDP"/>
</dbReference>
<feature type="region of interest" description="Disordered" evidence="2">
    <location>
        <begin position="667"/>
        <end position="916"/>
    </location>
</feature>
<feature type="region of interest" description="Disordered" evidence="2">
    <location>
        <begin position="426"/>
        <end position="451"/>
    </location>
</feature>
<dbReference type="Gene3D" id="3.10.580.10">
    <property type="entry name" value="CBS-domain"/>
    <property type="match status" value="3"/>
</dbReference>
<dbReference type="InterPro" id="IPR046342">
    <property type="entry name" value="CBS_dom_sf"/>
</dbReference>
<feature type="compositionally biased region" description="Polar residues" evidence="2">
    <location>
        <begin position="830"/>
        <end position="869"/>
    </location>
</feature>
<dbReference type="PROSITE" id="PS51846">
    <property type="entry name" value="CNNM"/>
    <property type="match status" value="1"/>
</dbReference>
<feature type="compositionally biased region" description="Polar residues" evidence="2">
    <location>
        <begin position="21"/>
        <end position="30"/>
    </location>
</feature>
<evidence type="ECO:0000256" key="2">
    <source>
        <dbReference type="SAM" id="MobiDB-lite"/>
    </source>
</evidence>
<dbReference type="RefSeq" id="XP_025361490.1">
    <property type="nucleotide sequence ID" value="XM_025506460.1"/>
</dbReference>
<feature type="compositionally biased region" description="Low complexity" evidence="2">
    <location>
        <begin position="562"/>
        <end position="584"/>
    </location>
</feature>
<keyword evidence="1 3" id="KW-0472">Membrane</keyword>
<dbReference type="SUPFAM" id="SSF54631">
    <property type="entry name" value="CBS-domain pair"/>
    <property type="match status" value="1"/>
</dbReference>
<dbReference type="GO" id="GO:0010960">
    <property type="term" value="P:magnesium ion homeostasis"/>
    <property type="evidence" value="ECO:0007669"/>
    <property type="project" value="InterPro"/>
</dbReference>